<name>A0ABN1TDG5_9ACTN</name>
<organism evidence="2 3">
    <name type="scientific">Kitasatospora arboriphila</name>
    <dbReference type="NCBI Taxonomy" id="258052"/>
    <lineage>
        <taxon>Bacteria</taxon>
        <taxon>Bacillati</taxon>
        <taxon>Actinomycetota</taxon>
        <taxon>Actinomycetes</taxon>
        <taxon>Kitasatosporales</taxon>
        <taxon>Streptomycetaceae</taxon>
        <taxon>Kitasatospora</taxon>
    </lineage>
</organism>
<comment type="caution">
    <text evidence="2">The sequence shown here is derived from an EMBL/GenBank/DDBJ whole genome shotgun (WGS) entry which is preliminary data.</text>
</comment>
<proteinExistence type="predicted"/>
<protein>
    <submittedName>
        <fullName evidence="2">Uncharacterized protein</fullName>
    </submittedName>
</protein>
<evidence type="ECO:0000313" key="3">
    <source>
        <dbReference type="Proteomes" id="UP001499987"/>
    </source>
</evidence>
<dbReference type="EMBL" id="BAAALD010000011">
    <property type="protein sequence ID" value="GAA1076450.1"/>
    <property type="molecule type" value="Genomic_DNA"/>
</dbReference>
<feature type="region of interest" description="Disordered" evidence="1">
    <location>
        <begin position="168"/>
        <end position="190"/>
    </location>
</feature>
<keyword evidence="3" id="KW-1185">Reference proteome</keyword>
<feature type="compositionally biased region" description="Basic and acidic residues" evidence="1">
    <location>
        <begin position="168"/>
        <end position="184"/>
    </location>
</feature>
<dbReference type="Proteomes" id="UP001499987">
    <property type="component" value="Unassembled WGS sequence"/>
</dbReference>
<sequence length="190" mass="20717">MIDRMDLVGELAVLAGTGRLGALHYGAALGDLAAVYGEPGAGGRVYSQERWPRWFGYGSIQLVVCRCRRVDSMIVPAWHRELEIPGPAGLRTVDSRITESHLTAALVGAGCRWGTVEYPGLPDQRSLVTEPAEDVRVSFTFTDRESYDSPPLADLILDKVNVWGLSHRECPAPDPHLPDGDDGVRPPSRT</sequence>
<reference evidence="2 3" key="1">
    <citation type="journal article" date="2019" name="Int. J. Syst. Evol. Microbiol.">
        <title>The Global Catalogue of Microorganisms (GCM) 10K type strain sequencing project: providing services to taxonomists for standard genome sequencing and annotation.</title>
        <authorList>
            <consortium name="The Broad Institute Genomics Platform"/>
            <consortium name="The Broad Institute Genome Sequencing Center for Infectious Disease"/>
            <person name="Wu L."/>
            <person name="Ma J."/>
        </authorList>
    </citation>
    <scope>NUCLEOTIDE SEQUENCE [LARGE SCALE GENOMIC DNA]</scope>
    <source>
        <strain evidence="2 3">JCM 13002</strain>
    </source>
</reference>
<accession>A0ABN1TDG5</accession>
<evidence type="ECO:0000313" key="2">
    <source>
        <dbReference type="EMBL" id="GAA1076450.1"/>
    </source>
</evidence>
<gene>
    <name evidence="2" type="ORF">GCM10009663_17520</name>
</gene>
<evidence type="ECO:0000256" key="1">
    <source>
        <dbReference type="SAM" id="MobiDB-lite"/>
    </source>
</evidence>